<dbReference type="AlphaFoldDB" id="A0A8J4VJ28"/>
<evidence type="ECO:0000313" key="2">
    <source>
        <dbReference type="Proteomes" id="UP000737018"/>
    </source>
</evidence>
<evidence type="ECO:0000313" key="1">
    <source>
        <dbReference type="EMBL" id="KAF3950561.1"/>
    </source>
</evidence>
<sequence>MICYTERLRFDDEGWLKECKKHTWLAPFYERIHLVFLILQDLKLTRRQPQQPQPAKLLSHSADATPSCLLSLCHSHPPPIFSRLQFFPEISPLHSQVLFSTRKLMTPEFLADIKVDSI</sequence>
<accession>A0A8J4VJ28</accession>
<gene>
    <name evidence="1" type="ORF">CMV_023701</name>
</gene>
<name>A0A8J4VJ28_9ROSI</name>
<reference evidence="1" key="1">
    <citation type="submission" date="2020-03" db="EMBL/GenBank/DDBJ databases">
        <title>Castanea mollissima Vanexum genome sequencing.</title>
        <authorList>
            <person name="Staton M."/>
        </authorList>
    </citation>
    <scope>NUCLEOTIDE SEQUENCE</scope>
    <source>
        <tissue evidence="1">Leaf</tissue>
    </source>
</reference>
<comment type="caution">
    <text evidence="1">The sequence shown here is derived from an EMBL/GenBank/DDBJ whole genome shotgun (WGS) entry which is preliminary data.</text>
</comment>
<dbReference type="Proteomes" id="UP000737018">
    <property type="component" value="Unassembled WGS sequence"/>
</dbReference>
<keyword evidence="2" id="KW-1185">Reference proteome</keyword>
<protein>
    <submittedName>
        <fullName evidence="1">Uncharacterized protein</fullName>
    </submittedName>
</protein>
<organism evidence="1 2">
    <name type="scientific">Castanea mollissima</name>
    <name type="common">Chinese chestnut</name>
    <dbReference type="NCBI Taxonomy" id="60419"/>
    <lineage>
        <taxon>Eukaryota</taxon>
        <taxon>Viridiplantae</taxon>
        <taxon>Streptophyta</taxon>
        <taxon>Embryophyta</taxon>
        <taxon>Tracheophyta</taxon>
        <taxon>Spermatophyta</taxon>
        <taxon>Magnoliopsida</taxon>
        <taxon>eudicotyledons</taxon>
        <taxon>Gunneridae</taxon>
        <taxon>Pentapetalae</taxon>
        <taxon>rosids</taxon>
        <taxon>fabids</taxon>
        <taxon>Fagales</taxon>
        <taxon>Fagaceae</taxon>
        <taxon>Castanea</taxon>
    </lineage>
</organism>
<dbReference type="EMBL" id="JRKL02005387">
    <property type="protein sequence ID" value="KAF3950561.1"/>
    <property type="molecule type" value="Genomic_DNA"/>
</dbReference>
<proteinExistence type="predicted"/>